<feature type="compositionally biased region" description="Basic and acidic residues" evidence="1">
    <location>
        <begin position="613"/>
        <end position="625"/>
    </location>
</feature>
<accession>A0AB38LSH8</accession>
<comment type="caution">
    <text evidence="2">The sequence shown here is derived from an EMBL/GenBank/DDBJ whole genome shotgun (WGS) entry which is preliminary data.</text>
</comment>
<feature type="compositionally biased region" description="Basic and acidic residues" evidence="1">
    <location>
        <begin position="526"/>
        <end position="542"/>
    </location>
</feature>
<feature type="region of interest" description="Disordered" evidence="1">
    <location>
        <begin position="516"/>
        <end position="549"/>
    </location>
</feature>
<evidence type="ECO:0000256" key="1">
    <source>
        <dbReference type="SAM" id="MobiDB-lite"/>
    </source>
</evidence>
<proteinExistence type="predicted"/>
<sequence length="636" mass="66614">MGFGETNNILGLRAQITGTANLAIVVKNLPIKIITLQVEGGFQAIVLDSKENSVAITEACKDPTKYRQDETATDALDRLLQLSSKMALDKLRGDGNTLVVHKELKFEGFSSNAGLFSGEPSGVNNNDASFGSIINGGPFESSTKGGPSDGAATDSGHCGKRTIGGCGCGCHCGCGCSKRPPGKDRSGGPPGGDKLTCPPSGGFGEVACQDEIFPSRQNLEEYEKICSAMLSLPDSAVESAAEKYLKDQLKRNKQECRNITSVTGGDSIAEPTTNPFELGPSERWNRKVAGGLFGNRETPTPESQTTGGLLAKGASTFPNAEGNIFDDDGSGDGFEERVRRRMKMLGNNPAPFKDSNTSGGLFGGAYKSSTPSALFESSQPSTVDDDIEENSDSKRARTVAEALPTGLNLPHCDSTLSSGFGSLESIPAAKSLPSFFESWRTSSFGRPTVNAPVTQPSLFGTFGSGLSENVPSVNRFGDGTSSRVSGDVQTIRSRPSATFGSMPSFSSAAGSNYTGFGDLPTPKASTDTRSEEKPVNLDRTREVFGNPATYSSGFGGGFGSSIPSSSIKGSTVHGSPFAQPSASGDFGSSARFAQLPASRVFGSSAGNGPFDRYTAKHNDTKRLSSSDEEWEVESDL</sequence>
<feature type="region of interest" description="Disordered" evidence="1">
    <location>
        <begin position="134"/>
        <end position="154"/>
    </location>
</feature>
<organism evidence="2 3">
    <name type="scientific">Aureobasidium pullulans</name>
    <name type="common">Black yeast</name>
    <name type="synonym">Pullularia pullulans</name>
    <dbReference type="NCBI Taxonomy" id="5580"/>
    <lineage>
        <taxon>Eukaryota</taxon>
        <taxon>Fungi</taxon>
        <taxon>Dikarya</taxon>
        <taxon>Ascomycota</taxon>
        <taxon>Pezizomycotina</taxon>
        <taxon>Dothideomycetes</taxon>
        <taxon>Dothideomycetidae</taxon>
        <taxon>Dothideales</taxon>
        <taxon>Saccotheciaceae</taxon>
        <taxon>Aureobasidium</taxon>
    </lineage>
</organism>
<dbReference type="EMBL" id="QZBJ01000063">
    <property type="protein sequence ID" value="THY71156.1"/>
    <property type="molecule type" value="Genomic_DNA"/>
</dbReference>
<feature type="compositionally biased region" description="Polar residues" evidence="1">
    <location>
        <begin position="262"/>
        <end position="275"/>
    </location>
</feature>
<feature type="region of interest" description="Disordered" evidence="1">
    <location>
        <begin position="262"/>
        <end position="282"/>
    </location>
</feature>
<feature type="compositionally biased region" description="Polar residues" evidence="1">
    <location>
        <begin position="479"/>
        <end position="504"/>
    </location>
</feature>
<name>A0AB38LSH8_AURPU</name>
<feature type="compositionally biased region" description="Polar residues" evidence="1">
    <location>
        <begin position="370"/>
        <end position="382"/>
    </location>
</feature>
<gene>
    <name evidence="2" type="ORF">D6C94_07940</name>
</gene>
<feature type="compositionally biased region" description="Acidic residues" evidence="1">
    <location>
        <begin position="626"/>
        <end position="636"/>
    </location>
</feature>
<evidence type="ECO:0000313" key="2">
    <source>
        <dbReference type="EMBL" id="THY71156.1"/>
    </source>
</evidence>
<feature type="region of interest" description="Disordered" evidence="1">
    <location>
        <begin position="370"/>
        <end position="396"/>
    </location>
</feature>
<reference evidence="2 3" key="1">
    <citation type="submission" date="2018-10" db="EMBL/GenBank/DDBJ databases">
        <title>Fifty Aureobasidium pullulans genomes reveal a recombining polyextremotolerant generalist.</title>
        <authorList>
            <person name="Gostincar C."/>
            <person name="Turk M."/>
            <person name="Zajc J."/>
            <person name="Gunde-Cimerman N."/>
        </authorList>
    </citation>
    <scope>NUCLEOTIDE SEQUENCE [LARGE SCALE GENOMIC DNA]</scope>
    <source>
        <strain evidence="2 3">EXF-4256</strain>
    </source>
</reference>
<evidence type="ECO:0000313" key="3">
    <source>
        <dbReference type="Proteomes" id="UP000305064"/>
    </source>
</evidence>
<protein>
    <submittedName>
        <fullName evidence="2">Uncharacterized protein</fullName>
    </submittedName>
</protein>
<feature type="region of interest" description="Disordered" evidence="1">
    <location>
        <begin position="565"/>
        <end position="636"/>
    </location>
</feature>
<dbReference type="Proteomes" id="UP000305064">
    <property type="component" value="Unassembled WGS sequence"/>
</dbReference>
<dbReference type="AlphaFoldDB" id="A0AB38LSH8"/>
<feature type="region of interest" description="Disordered" evidence="1">
    <location>
        <begin position="477"/>
        <end position="504"/>
    </location>
</feature>